<evidence type="ECO:0008006" key="5">
    <source>
        <dbReference type="Google" id="ProtNLM"/>
    </source>
</evidence>
<keyword evidence="2" id="KW-1133">Transmembrane helix</keyword>
<feature type="compositionally biased region" description="Pro residues" evidence="1">
    <location>
        <begin position="1"/>
        <end position="11"/>
    </location>
</feature>
<evidence type="ECO:0000256" key="1">
    <source>
        <dbReference type="SAM" id="MobiDB-lite"/>
    </source>
</evidence>
<gene>
    <name evidence="3" type="ORF">Q6348_00235</name>
</gene>
<feature type="transmembrane region" description="Helical" evidence="2">
    <location>
        <begin position="102"/>
        <end position="120"/>
    </location>
</feature>
<comment type="caution">
    <text evidence="3">The sequence shown here is derived from an EMBL/GenBank/DDBJ whole genome shotgun (WGS) entry which is preliminary data.</text>
</comment>
<keyword evidence="2" id="KW-0812">Transmembrane</keyword>
<feature type="transmembrane region" description="Helical" evidence="2">
    <location>
        <begin position="150"/>
        <end position="174"/>
    </location>
</feature>
<keyword evidence="2" id="KW-0472">Membrane</keyword>
<dbReference type="EMBL" id="JAUQYP010000001">
    <property type="protein sequence ID" value="MDO8105623.1"/>
    <property type="molecule type" value="Genomic_DNA"/>
</dbReference>
<keyword evidence="4" id="KW-1185">Reference proteome</keyword>
<protein>
    <recommendedName>
        <fullName evidence="5">DUF4190 domain-containing protein</fullName>
    </recommendedName>
</protein>
<name>A0ABT9D6H4_9CELL</name>
<reference evidence="3 4" key="1">
    <citation type="submission" date="2023-07" db="EMBL/GenBank/DDBJ databases">
        <title>Description of novel actinomycetes strains, isolated from tidal flat sediment.</title>
        <authorList>
            <person name="Lu C."/>
        </authorList>
    </citation>
    <scope>NUCLEOTIDE SEQUENCE [LARGE SCALE GENOMIC DNA]</scope>
    <source>
        <strain evidence="3 4">SYSU T00b441</strain>
    </source>
</reference>
<evidence type="ECO:0000256" key="2">
    <source>
        <dbReference type="SAM" id="Phobius"/>
    </source>
</evidence>
<feature type="compositionally biased region" description="Gly residues" evidence="1">
    <location>
        <begin position="18"/>
        <end position="41"/>
    </location>
</feature>
<dbReference type="Proteomes" id="UP001232536">
    <property type="component" value="Unassembled WGS sequence"/>
</dbReference>
<proteinExistence type="predicted"/>
<evidence type="ECO:0000313" key="4">
    <source>
        <dbReference type="Proteomes" id="UP001232536"/>
    </source>
</evidence>
<sequence>MSNPYAPPPRGGRPARDGGPGNGGPENGGPGSGGTGSGGASSGRSGRPQGPPPQGPPPQGPPPQGPPPQGPPPQGPRPQGAQHPRRPPTDEEIAAASFRTRLLLALAAATLVTGLLPLPWGLAGGAFAIAAVVAGVRAMVAAARARRPTVGVLAGTTVIAGLVSLYFGSIALLWPLPLELQRCQQDALTISAQHACETQYQQAVLDRVGRGLPSPTSTPAP</sequence>
<feature type="region of interest" description="Disordered" evidence="1">
    <location>
        <begin position="1"/>
        <end position="89"/>
    </location>
</feature>
<feature type="compositionally biased region" description="Pro residues" evidence="1">
    <location>
        <begin position="49"/>
        <end position="76"/>
    </location>
</feature>
<organism evidence="3 4">
    <name type="scientific">Actinotalea lenta</name>
    <dbReference type="NCBI Taxonomy" id="3064654"/>
    <lineage>
        <taxon>Bacteria</taxon>
        <taxon>Bacillati</taxon>
        <taxon>Actinomycetota</taxon>
        <taxon>Actinomycetes</taxon>
        <taxon>Micrococcales</taxon>
        <taxon>Cellulomonadaceae</taxon>
        <taxon>Actinotalea</taxon>
    </lineage>
</organism>
<accession>A0ABT9D6H4</accession>
<dbReference type="RefSeq" id="WP_304599333.1">
    <property type="nucleotide sequence ID" value="NZ_JAUQYP010000001.1"/>
</dbReference>
<evidence type="ECO:0000313" key="3">
    <source>
        <dbReference type="EMBL" id="MDO8105623.1"/>
    </source>
</evidence>